<name>A0ABV2Q4S2_9BURK</name>
<dbReference type="SUPFAM" id="SSF55785">
    <property type="entry name" value="PYP-like sensor domain (PAS domain)"/>
    <property type="match status" value="1"/>
</dbReference>
<dbReference type="InterPro" id="IPR003594">
    <property type="entry name" value="HATPase_dom"/>
</dbReference>
<evidence type="ECO:0000256" key="2">
    <source>
        <dbReference type="ARBA" id="ARBA00004236"/>
    </source>
</evidence>
<dbReference type="Proteomes" id="UP001549320">
    <property type="component" value="Unassembled WGS sequence"/>
</dbReference>
<evidence type="ECO:0000256" key="7">
    <source>
        <dbReference type="ARBA" id="ARBA00022553"/>
    </source>
</evidence>
<evidence type="ECO:0000313" key="21">
    <source>
        <dbReference type="Proteomes" id="UP001549320"/>
    </source>
</evidence>
<dbReference type="SUPFAM" id="SSF55874">
    <property type="entry name" value="ATPase domain of HSP90 chaperone/DNA topoisomerase II/histidine kinase"/>
    <property type="match status" value="1"/>
</dbReference>
<evidence type="ECO:0000256" key="9">
    <source>
        <dbReference type="ARBA" id="ARBA00022679"/>
    </source>
</evidence>
<organism evidence="20 21">
    <name type="scientific">Ottowia thiooxydans</name>
    <dbReference type="NCBI Taxonomy" id="219182"/>
    <lineage>
        <taxon>Bacteria</taxon>
        <taxon>Pseudomonadati</taxon>
        <taxon>Pseudomonadota</taxon>
        <taxon>Betaproteobacteria</taxon>
        <taxon>Burkholderiales</taxon>
        <taxon>Comamonadaceae</taxon>
        <taxon>Ottowia</taxon>
    </lineage>
</organism>
<dbReference type="InterPro" id="IPR014310">
    <property type="entry name" value="Sig_transdc_His_kinase_PhoR"/>
</dbReference>
<dbReference type="Pfam" id="PF13188">
    <property type="entry name" value="PAS_8"/>
    <property type="match status" value="1"/>
</dbReference>
<dbReference type="PANTHER" id="PTHR45453:SF1">
    <property type="entry name" value="PHOSPHATE REGULON SENSOR PROTEIN PHOR"/>
    <property type="match status" value="1"/>
</dbReference>
<keyword evidence="21" id="KW-1185">Reference proteome</keyword>
<dbReference type="CDD" id="cd00082">
    <property type="entry name" value="HisKA"/>
    <property type="match status" value="1"/>
</dbReference>
<keyword evidence="14" id="KW-1133">Transmembrane helix</keyword>
<keyword evidence="9 20" id="KW-0808">Transferase</keyword>
<evidence type="ECO:0000256" key="3">
    <source>
        <dbReference type="ARBA" id="ARBA00012438"/>
    </source>
</evidence>
<evidence type="ECO:0000256" key="1">
    <source>
        <dbReference type="ARBA" id="ARBA00000085"/>
    </source>
</evidence>
<dbReference type="InterPro" id="IPR021766">
    <property type="entry name" value="PhoR_N"/>
</dbReference>
<evidence type="ECO:0000256" key="5">
    <source>
        <dbReference type="ARBA" id="ARBA00022448"/>
    </source>
</evidence>
<evidence type="ECO:0000256" key="6">
    <source>
        <dbReference type="ARBA" id="ARBA00022475"/>
    </source>
</evidence>
<evidence type="ECO:0000256" key="16">
    <source>
        <dbReference type="ARBA" id="ARBA00023136"/>
    </source>
</evidence>
<dbReference type="SMART" id="SM00388">
    <property type="entry name" value="HisKA"/>
    <property type="match status" value="1"/>
</dbReference>
<dbReference type="PROSITE" id="PS50109">
    <property type="entry name" value="HIS_KIN"/>
    <property type="match status" value="1"/>
</dbReference>
<accession>A0ABV2Q4S2</accession>
<evidence type="ECO:0000256" key="8">
    <source>
        <dbReference type="ARBA" id="ARBA00022592"/>
    </source>
</evidence>
<keyword evidence="12 20" id="KW-0418">Kinase</keyword>
<evidence type="ECO:0000256" key="4">
    <source>
        <dbReference type="ARBA" id="ARBA00019665"/>
    </source>
</evidence>
<dbReference type="InterPro" id="IPR005467">
    <property type="entry name" value="His_kinase_dom"/>
</dbReference>
<dbReference type="PRINTS" id="PR00344">
    <property type="entry name" value="BCTRLSENSOR"/>
</dbReference>
<evidence type="ECO:0000256" key="13">
    <source>
        <dbReference type="ARBA" id="ARBA00022840"/>
    </source>
</evidence>
<evidence type="ECO:0000259" key="19">
    <source>
        <dbReference type="PROSITE" id="PS50112"/>
    </source>
</evidence>
<keyword evidence="8" id="KW-0592">Phosphate transport</keyword>
<comment type="caution">
    <text evidence="20">The sequence shown here is derived from an EMBL/GenBank/DDBJ whole genome shotgun (WGS) entry which is preliminary data.</text>
</comment>
<dbReference type="EC" id="2.7.13.3" evidence="3"/>
<dbReference type="InterPro" id="IPR003661">
    <property type="entry name" value="HisK_dim/P_dom"/>
</dbReference>
<keyword evidence="6" id="KW-1003">Cell membrane</keyword>
<evidence type="ECO:0000256" key="11">
    <source>
        <dbReference type="ARBA" id="ARBA00022741"/>
    </source>
</evidence>
<dbReference type="Pfam" id="PF02518">
    <property type="entry name" value="HATPase_c"/>
    <property type="match status" value="1"/>
</dbReference>
<dbReference type="Pfam" id="PF11808">
    <property type="entry name" value="PhoR"/>
    <property type="match status" value="1"/>
</dbReference>
<dbReference type="Pfam" id="PF00512">
    <property type="entry name" value="HisKA"/>
    <property type="match status" value="1"/>
</dbReference>
<feature type="domain" description="PAS" evidence="19">
    <location>
        <begin position="90"/>
        <end position="133"/>
    </location>
</feature>
<evidence type="ECO:0000256" key="17">
    <source>
        <dbReference type="ARBA" id="ARBA00025207"/>
    </source>
</evidence>
<dbReference type="NCBIfam" id="TIGR02966">
    <property type="entry name" value="phoR_proteo"/>
    <property type="match status" value="1"/>
</dbReference>
<gene>
    <name evidence="20" type="ORF">ABIE13_001136</name>
</gene>
<comment type="catalytic activity">
    <reaction evidence="1">
        <text>ATP + protein L-histidine = ADP + protein N-phospho-L-histidine.</text>
        <dbReference type="EC" id="2.7.13.3"/>
    </reaction>
</comment>
<dbReference type="SMART" id="SM00387">
    <property type="entry name" value="HATPase_c"/>
    <property type="match status" value="1"/>
</dbReference>
<feature type="domain" description="Histidine kinase" evidence="18">
    <location>
        <begin position="212"/>
        <end position="435"/>
    </location>
</feature>
<evidence type="ECO:0000313" key="20">
    <source>
        <dbReference type="EMBL" id="MET4576036.1"/>
    </source>
</evidence>
<keyword evidence="15" id="KW-0902">Two-component regulatory system</keyword>
<dbReference type="InterPro" id="IPR036097">
    <property type="entry name" value="HisK_dim/P_sf"/>
</dbReference>
<keyword evidence="13" id="KW-0067">ATP-binding</keyword>
<dbReference type="InterPro" id="IPR035965">
    <property type="entry name" value="PAS-like_dom_sf"/>
</dbReference>
<evidence type="ECO:0000256" key="14">
    <source>
        <dbReference type="ARBA" id="ARBA00022989"/>
    </source>
</evidence>
<dbReference type="EMBL" id="JBEPSH010000002">
    <property type="protein sequence ID" value="MET4576036.1"/>
    <property type="molecule type" value="Genomic_DNA"/>
</dbReference>
<dbReference type="SUPFAM" id="SSF47384">
    <property type="entry name" value="Homodimeric domain of signal transducing histidine kinase"/>
    <property type="match status" value="1"/>
</dbReference>
<dbReference type="PROSITE" id="PS50112">
    <property type="entry name" value="PAS"/>
    <property type="match status" value="1"/>
</dbReference>
<comment type="function">
    <text evidence="17">Member of the two-component regulatory system PhoR/PhoB involved in the phosphate regulon genes expression. PhoR may function as a membrane-associated protein kinase that phosphorylates PhoB in response to environmental signals.</text>
</comment>
<dbReference type="Gene3D" id="3.30.450.20">
    <property type="entry name" value="PAS domain"/>
    <property type="match status" value="1"/>
</dbReference>
<evidence type="ECO:0000256" key="10">
    <source>
        <dbReference type="ARBA" id="ARBA00022692"/>
    </source>
</evidence>
<keyword evidence="11" id="KW-0547">Nucleotide-binding</keyword>
<dbReference type="InterPro" id="IPR000014">
    <property type="entry name" value="PAS"/>
</dbReference>
<comment type="subcellular location">
    <subcellularLocation>
        <location evidence="2">Cell membrane</location>
    </subcellularLocation>
</comment>
<dbReference type="InterPro" id="IPR036890">
    <property type="entry name" value="HATPase_C_sf"/>
</dbReference>
<proteinExistence type="predicted"/>
<keyword evidence="5" id="KW-0813">Transport</keyword>
<protein>
    <recommendedName>
        <fullName evidence="4">Phosphate regulon sensor protein PhoR</fullName>
        <ecNumber evidence="3">2.7.13.3</ecNumber>
    </recommendedName>
</protein>
<evidence type="ECO:0000259" key="18">
    <source>
        <dbReference type="PROSITE" id="PS50109"/>
    </source>
</evidence>
<evidence type="ECO:0000256" key="15">
    <source>
        <dbReference type="ARBA" id="ARBA00023012"/>
    </source>
</evidence>
<dbReference type="Gene3D" id="3.30.565.10">
    <property type="entry name" value="Histidine kinase-like ATPase, C-terminal domain"/>
    <property type="match status" value="1"/>
</dbReference>
<keyword evidence="7" id="KW-0597">Phosphoprotein</keyword>
<dbReference type="SMART" id="SM00091">
    <property type="entry name" value="PAS"/>
    <property type="match status" value="1"/>
</dbReference>
<dbReference type="PANTHER" id="PTHR45453">
    <property type="entry name" value="PHOSPHATE REGULON SENSOR PROTEIN PHOR"/>
    <property type="match status" value="1"/>
</dbReference>
<reference evidence="20 21" key="1">
    <citation type="submission" date="2024-06" db="EMBL/GenBank/DDBJ databases">
        <title>Sorghum-associated microbial communities from plants grown in Nebraska, USA.</title>
        <authorList>
            <person name="Schachtman D."/>
        </authorList>
    </citation>
    <scope>NUCLEOTIDE SEQUENCE [LARGE SCALE GENOMIC DNA]</scope>
    <source>
        <strain evidence="20 21">2709</strain>
    </source>
</reference>
<dbReference type="CDD" id="cd00130">
    <property type="entry name" value="PAS"/>
    <property type="match status" value="1"/>
</dbReference>
<keyword evidence="16" id="KW-0472">Membrane</keyword>
<keyword evidence="10" id="KW-0812">Transmembrane</keyword>
<dbReference type="InterPro" id="IPR050351">
    <property type="entry name" value="BphY/WalK/GraS-like"/>
</dbReference>
<evidence type="ECO:0000256" key="12">
    <source>
        <dbReference type="ARBA" id="ARBA00022777"/>
    </source>
</evidence>
<dbReference type="Gene3D" id="1.10.287.130">
    <property type="match status" value="1"/>
</dbReference>
<dbReference type="GO" id="GO:0004673">
    <property type="term" value="F:protein histidine kinase activity"/>
    <property type="evidence" value="ECO:0007669"/>
    <property type="project" value="UniProtKB-EC"/>
</dbReference>
<sequence length="441" mass="48100">MIFRLAMFFLAQLVGGVPGWFLGGWPGALAGMVLGATVVFIADSLRAQHFIRWITDPDTSKPPMLHGLWGEAAYRARRALRGLEKDARDSERRLEEFLQAIQASPNGVVLLDPEGRIEWCNQAGAEHFGFDAERDLMQHIANLVRQPAFAAYYAGKNYERDVKLIGHGDTATHPVKLSAQLHPYGDGYKLLLSRDVTALAQAEAMRRDFVANVSHEIRTPLTVLAGFVETMQSLPLSEAERSSYLALMASQSGRMETLVNDLLTLSQLEGSPPPGAGELVDLGALMAQCEVEARGLSRLLHPLDEKPQTLNFAPAPDFTLAASVGELRSAASNLINNAVRYTPGGGTIDVRWERLADNRVRLAITDSGPGIAPEHLPRLAERFYRVDRSRSRESGGTGLGLAITKHVAQRHGGELQITSQLGKGSCFALVFPAQRVRPAKA</sequence>
<dbReference type="InterPro" id="IPR004358">
    <property type="entry name" value="Sig_transdc_His_kin-like_C"/>
</dbReference>